<dbReference type="Gene3D" id="1.25.40.10">
    <property type="entry name" value="Tetratricopeptide repeat domain"/>
    <property type="match status" value="1"/>
</dbReference>
<feature type="compositionally biased region" description="Acidic residues" evidence="1">
    <location>
        <begin position="194"/>
        <end position="223"/>
    </location>
</feature>
<feature type="region of interest" description="Disordered" evidence="1">
    <location>
        <begin position="177"/>
        <end position="287"/>
    </location>
</feature>
<reference evidence="3 4" key="1">
    <citation type="submission" date="2016-11" db="EMBL/GenBank/DDBJ databases">
        <authorList>
            <person name="Jaros S."/>
            <person name="Januszkiewicz K."/>
            <person name="Wedrychowicz H."/>
        </authorList>
    </citation>
    <scope>NUCLEOTIDE SEQUENCE [LARGE SCALE GENOMIC DNA]</scope>
    <source>
        <strain evidence="3 4">DSM 3074</strain>
    </source>
</reference>
<evidence type="ECO:0000256" key="1">
    <source>
        <dbReference type="SAM" id="MobiDB-lite"/>
    </source>
</evidence>
<evidence type="ECO:0000256" key="2">
    <source>
        <dbReference type="SAM" id="Phobius"/>
    </source>
</evidence>
<proteinExistence type="predicted"/>
<sequence length="424" mass="47140">MTAIIMTVAILVVYKVARALDWALSLPALVGCGVCALLINFLSIPVAPFLTEYRFTVLGAMVLVAAIVITSINHFFIRKRRKQLEAADGENSQLKQEAVPAKDELVPVVNSAILSDEEVEALIAKDKEPEPEPIVQAEPKMEEVIPEPEPVIETRQEAEEDISEPEPMIEAVVEEVAPEETEAEAVIEEKAPEETETEAVAEDEAEIELEEASEPEPEEEISEPEPIMEAVAEEIAPEEAEDEAVIEEEAPEAEAEAEMEPEEASEPEPEEEISEPEPVIEAEPEPSVEEKLAGTATLDDVLDYAFELKGSSDWSSALKAYNYALEQYRDDAYAPFLVLEIVNIHKDHGRYDEAIQCFYDALEIPAVADSPDMLAEFEDSMIYLEATKEVLIAENQPDTPFFDIPKDYMSKIESIYNERKARSI</sequence>
<feature type="transmembrane region" description="Helical" evidence="2">
    <location>
        <begin position="28"/>
        <end position="50"/>
    </location>
</feature>
<protein>
    <recommendedName>
        <fullName evidence="5">Tetratricopeptide repeat-containing protein</fullName>
    </recommendedName>
</protein>
<keyword evidence="2" id="KW-0472">Membrane</keyword>
<dbReference type="EMBL" id="FQYW01000003">
    <property type="protein sequence ID" value="SHI29423.1"/>
    <property type="molecule type" value="Genomic_DNA"/>
</dbReference>
<feature type="compositionally biased region" description="Acidic residues" evidence="1">
    <location>
        <begin position="177"/>
        <end position="186"/>
    </location>
</feature>
<dbReference type="AlphaFoldDB" id="A0A1M5ZZU8"/>
<dbReference type="Proteomes" id="UP000191240">
    <property type="component" value="Unassembled WGS sequence"/>
</dbReference>
<gene>
    <name evidence="3" type="ORF">SAMN02745671_00100</name>
</gene>
<keyword evidence="2" id="KW-1133">Transmembrane helix</keyword>
<dbReference type="InterPro" id="IPR011990">
    <property type="entry name" value="TPR-like_helical_dom_sf"/>
</dbReference>
<name>A0A1M5ZZU8_9FIRM</name>
<accession>A0A1M5ZZU8</accession>
<feature type="compositionally biased region" description="Acidic residues" evidence="1">
    <location>
        <begin position="231"/>
        <end position="287"/>
    </location>
</feature>
<dbReference type="SUPFAM" id="SSF48452">
    <property type="entry name" value="TPR-like"/>
    <property type="match status" value="1"/>
</dbReference>
<organism evidence="3 4">
    <name type="scientific">Anaerovibrio lipolyticus DSM 3074</name>
    <dbReference type="NCBI Taxonomy" id="1120997"/>
    <lineage>
        <taxon>Bacteria</taxon>
        <taxon>Bacillati</taxon>
        <taxon>Bacillota</taxon>
        <taxon>Negativicutes</taxon>
        <taxon>Selenomonadales</taxon>
        <taxon>Selenomonadaceae</taxon>
        <taxon>Anaerovibrio</taxon>
    </lineage>
</organism>
<keyword evidence="2" id="KW-0812">Transmembrane</keyword>
<evidence type="ECO:0008006" key="5">
    <source>
        <dbReference type="Google" id="ProtNLM"/>
    </source>
</evidence>
<evidence type="ECO:0000313" key="3">
    <source>
        <dbReference type="EMBL" id="SHI29423.1"/>
    </source>
</evidence>
<evidence type="ECO:0000313" key="4">
    <source>
        <dbReference type="Proteomes" id="UP000191240"/>
    </source>
</evidence>
<feature type="transmembrane region" description="Helical" evidence="2">
    <location>
        <begin position="57"/>
        <end position="77"/>
    </location>
</feature>